<sequence length="188" mass="21966">MDSEYLNYGTWLRSVSADIFSDETKDETKAKVAVFISKLEKLHEHAYDQREMYMQVIYEHIIDISEVIRMGHSFLNVMPEEHIMDSLMQHGTMAEYVAFIGPEGKALLPDQIVKPTSQKVLADLTTTTDLKTRNRYVVNMRIHLLMKYTRAHLNITLYMLAGLDDDSDYKNTFVPFLRYCLDKLQEYP</sequence>
<dbReference type="EMBL" id="JAJTJA010000010">
    <property type="protein sequence ID" value="KAH8692945.1"/>
    <property type="molecule type" value="Genomic_DNA"/>
</dbReference>
<dbReference type="RefSeq" id="XP_046068818.1">
    <property type="nucleotide sequence ID" value="XM_046220877.1"/>
</dbReference>
<accession>A0AAD4KJK1</accession>
<evidence type="ECO:0000313" key="2">
    <source>
        <dbReference type="Proteomes" id="UP001201262"/>
    </source>
</evidence>
<organism evidence="1 2">
    <name type="scientific">Talaromyces proteolyticus</name>
    <dbReference type="NCBI Taxonomy" id="1131652"/>
    <lineage>
        <taxon>Eukaryota</taxon>
        <taxon>Fungi</taxon>
        <taxon>Dikarya</taxon>
        <taxon>Ascomycota</taxon>
        <taxon>Pezizomycotina</taxon>
        <taxon>Eurotiomycetes</taxon>
        <taxon>Eurotiomycetidae</taxon>
        <taxon>Eurotiales</taxon>
        <taxon>Trichocomaceae</taxon>
        <taxon>Talaromyces</taxon>
        <taxon>Talaromyces sect. Bacilispori</taxon>
    </lineage>
</organism>
<gene>
    <name evidence="1" type="ORF">BGW36DRAFT_430688</name>
</gene>
<keyword evidence="2" id="KW-1185">Reference proteome</keyword>
<name>A0AAD4KJK1_9EURO</name>
<proteinExistence type="predicted"/>
<evidence type="ECO:0000313" key="1">
    <source>
        <dbReference type="EMBL" id="KAH8692945.1"/>
    </source>
</evidence>
<dbReference type="Proteomes" id="UP001201262">
    <property type="component" value="Unassembled WGS sequence"/>
</dbReference>
<reference evidence="1" key="1">
    <citation type="submission" date="2021-12" db="EMBL/GenBank/DDBJ databases">
        <title>Convergent genome expansion in fungi linked to evolution of root-endophyte symbiosis.</title>
        <authorList>
            <consortium name="DOE Joint Genome Institute"/>
            <person name="Ke Y.-H."/>
            <person name="Bonito G."/>
            <person name="Liao H.-L."/>
            <person name="Looney B."/>
            <person name="Rojas-Flechas A."/>
            <person name="Nash J."/>
            <person name="Hameed K."/>
            <person name="Schadt C."/>
            <person name="Martin F."/>
            <person name="Crous P.W."/>
            <person name="Miettinen O."/>
            <person name="Magnuson J.K."/>
            <person name="Labbe J."/>
            <person name="Jacobson D."/>
            <person name="Doktycz M.J."/>
            <person name="Veneault-Fourrey C."/>
            <person name="Kuo A."/>
            <person name="Mondo S."/>
            <person name="Calhoun S."/>
            <person name="Riley R."/>
            <person name="Ohm R."/>
            <person name="LaButti K."/>
            <person name="Andreopoulos B."/>
            <person name="Pangilinan J."/>
            <person name="Nolan M."/>
            <person name="Tritt A."/>
            <person name="Clum A."/>
            <person name="Lipzen A."/>
            <person name="Daum C."/>
            <person name="Barry K."/>
            <person name="Grigoriev I.V."/>
            <person name="Vilgalys R."/>
        </authorList>
    </citation>
    <scope>NUCLEOTIDE SEQUENCE</scope>
    <source>
        <strain evidence="1">PMI_201</strain>
    </source>
</reference>
<dbReference type="AlphaFoldDB" id="A0AAD4KJK1"/>
<protein>
    <submittedName>
        <fullName evidence="1">Uncharacterized protein</fullName>
    </submittedName>
</protein>
<dbReference type="GeneID" id="70251164"/>
<comment type="caution">
    <text evidence="1">The sequence shown here is derived from an EMBL/GenBank/DDBJ whole genome shotgun (WGS) entry which is preliminary data.</text>
</comment>